<evidence type="ECO:0000313" key="2">
    <source>
        <dbReference type="Proteomes" id="UP000832041"/>
    </source>
</evidence>
<dbReference type="EMBL" id="CP051627">
    <property type="protein sequence ID" value="UPT20651.1"/>
    <property type="molecule type" value="Genomic_DNA"/>
</dbReference>
<protein>
    <submittedName>
        <fullName evidence="1">Uncharacterized protein</fullName>
    </submittedName>
</protein>
<organism evidence="1 2">
    <name type="scientific">Thermobifida alba</name>
    <name type="common">Thermomonospora alba</name>
    <dbReference type="NCBI Taxonomy" id="53522"/>
    <lineage>
        <taxon>Bacteria</taxon>
        <taxon>Bacillati</taxon>
        <taxon>Actinomycetota</taxon>
        <taxon>Actinomycetes</taxon>
        <taxon>Streptosporangiales</taxon>
        <taxon>Nocardiopsidaceae</taxon>
        <taxon>Thermobifida</taxon>
    </lineage>
</organism>
<evidence type="ECO:0000313" key="1">
    <source>
        <dbReference type="EMBL" id="UPT20651.1"/>
    </source>
</evidence>
<sequence length="90" mass="9751">MLSALLERAVQHGEERDLAARIVVQLMPSRAVITAHALRGLVRGTKERPQLVVVVLREAVRAFPVHGVPALRLGLVRGADATRPHLPGRG</sequence>
<gene>
    <name evidence="1" type="ORF">FOF52_06450</name>
</gene>
<proteinExistence type="predicted"/>
<keyword evidence="2" id="KW-1185">Reference proteome</keyword>
<accession>A0ABY4KYZ8</accession>
<name>A0ABY4KYZ8_THEAE</name>
<dbReference type="Proteomes" id="UP000832041">
    <property type="component" value="Chromosome"/>
</dbReference>
<dbReference type="RefSeq" id="WP_248592928.1">
    <property type="nucleotide sequence ID" value="NZ_BAABEB010000012.1"/>
</dbReference>
<reference evidence="1 2" key="1">
    <citation type="submission" date="2020-04" db="EMBL/GenBank/DDBJ databases">
        <title>Thermobifida alba genome sequencing and assembly.</title>
        <authorList>
            <person name="Luzics S."/>
            <person name="Horvath B."/>
            <person name="Nagy I."/>
            <person name="Toth A."/>
            <person name="Nagy I."/>
            <person name="Kukolya J."/>
        </authorList>
    </citation>
    <scope>NUCLEOTIDE SEQUENCE [LARGE SCALE GENOMIC DNA]</scope>
    <source>
        <strain evidence="1 2">DSM 43795</strain>
    </source>
</reference>